<accession>A0A657M264</accession>
<evidence type="ECO:0000313" key="4">
    <source>
        <dbReference type="EMBL" id="QKQ28821.1"/>
    </source>
</evidence>
<dbReference type="Proteomes" id="UP000509636">
    <property type="component" value="Chromosome"/>
</dbReference>
<dbReference type="RefSeq" id="WP_002449496.1">
    <property type="nucleotide sequence ID" value="NZ_CANLYX010000010.1"/>
</dbReference>
<comment type="cofactor">
    <cofactor evidence="1">
        <name>FMN</name>
        <dbReference type="ChEBI" id="CHEBI:58210"/>
    </cofactor>
</comment>
<keyword evidence="3" id="KW-0560">Oxidoreductase</keyword>
<dbReference type="InterPro" id="IPR000415">
    <property type="entry name" value="Nitroreductase-like"/>
</dbReference>
<comment type="similarity">
    <text evidence="2">Belongs to the nitroreductase family.</text>
</comment>
<name>A0A657M264_STAHO</name>
<sequence>MNDFNEILESRKSVKGFDPNYKIPHEEMNEIIRKATKAPSSVNMQPWRFVVVESDEAKAKLRPLIRFNTSQNDTSSAMIVIFGDLQCYEEGEFIYNKAVEEGHMPQEVKDQMLPFVMDTYKNSSREVMSDIVKVDSSLAAMQLMLVAKQYGYDTNPIGGFEHDKIGEAFGYDLERYVPVLIVAIGKKEKEPHTSYRMPVDKVVDYQ</sequence>
<dbReference type="EMBL" id="CP054550">
    <property type="protein sequence ID" value="QKQ28821.1"/>
    <property type="molecule type" value="Genomic_DNA"/>
</dbReference>
<dbReference type="Pfam" id="PF00881">
    <property type="entry name" value="Nitroreductase"/>
    <property type="match status" value="1"/>
</dbReference>
<dbReference type="GO" id="GO:0016491">
    <property type="term" value="F:oxidoreductase activity"/>
    <property type="evidence" value="ECO:0007669"/>
    <property type="project" value="UniProtKB-KW"/>
</dbReference>
<dbReference type="PANTHER" id="PTHR43673:SF10">
    <property type="entry name" value="NADH DEHYDROGENASE_NAD(P)H NITROREDUCTASE XCC3605-RELATED"/>
    <property type="match status" value="1"/>
</dbReference>
<dbReference type="CDD" id="cd02137">
    <property type="entry name" value="MhqN-like"/>
    <property type="match status" value="1"/>
</dbReference>
<dbReference type="PANTHER" id="PTHR43673">
    <property type="entry name" value="NAD(P)H NITROREDUCTASE YDGI-RELATED"/>
    <property type="match status" value="1"/>
</dbReference>
<evidence type="ECO:0000256" key="1">
    <source>
        <dbReference type="ARBA" id="ARBA00001917"/>
    </source>
</evidence>
<dbReference type="AlphaFoldDB" id="A0A657M264"/>
<dbReference type="SUPFAM" id="SSF55469">
    <property type="entry name" value="FMN-dependent nitroreductase-like"/>
    <property type="match status" value="1"/>
</dbReference>
<gene>
    <name evidence="4" type="ORF">FOB69_04720</name>
</gene>
<evidence type="ECO:0000256" key="3">
    <source>
        <dbReference type="ARBA" id="ARBA00023002"/>
    </source>
</evidence>
<protein>
    <submittedName>
        <fullName evidence="4">Nitroreductase family protein</fullName>
    </submittedName>
</protein>
<dbReference type="InterPro" id="IPR029479">
    <property type="entry name" value="Nitroreductase"/>
</dbReference>
<reference evidence="4 5" key="1">
    <citation type="submission" date="2019-09" db="EMBL/GenBank/DDBJ databases">
        <title>FDA dAtabase for Regulatory Grade micrObial Sequences (FDA-ARGOS): Supporting development and validation of Infectious Disease Dx tests.</title>
        <authorList>
            <person name="Sciortino C."/>
            <person name="Tallon L."/>
            <person name="Sadzewicz L."/>
            <person name="Vavikolanu K."/>
            <person name="Mehta A."/>
            <person name="Aluvathingal J."/>
            <person name="Nadendla S."/>
            <person name="Nandy P."/>
            <person name="Geyer C."/>
            <person name="Yan Y."/>
            <person name="Sichtig H."/>
        </authorList>
    </citation>
    <scope>NUCLEOTIDE SEQUENCE [LARGE SCALE GENOMIC DNA]</scope>
    <source>
        <strain evidence="4 5">FDAARGOS_661</strain>
    </source>
</reference>
<dbReference type="Gene3D" id="3.40.109.10">
    <property type="entry name" value="NADH Oxidase"/>
    <property type="match status" value="1"/>
</dbReference>
<evidence type="ECO:0000256" key="2">
    <source>
        <dbReference type="ARBA" id="ARBA00007118"/>
    </source>
</evidence>
<proteinExistence type="inferred from homology"/>
<evidence type="ECO:0000313" key="5">
    <source>
        <dbReference type="Proteomes" id="UP000509636"/>
    </source>
</evidence>
<organism evidence="4 5">
    <name type="scientific">Staphylococcus hominis</name>
    <dbReference type="NCBI Taxonomy" id="1290"/>
    <lineage>
        <taxon>Bacteria</taxon>
        <taxon>Bacillati</taxon>
        <taxon>Bacillota</taxon>
        <taxon>Bacilli</taxon>
        <taxon>Bacillales</taxon>
        <taxon>Staphylococcaceae</taxon>
        <taxon>Staphylococcus</taxon>
    </lineage>
</organism>